<evidence type="ECO:0008006" key="3">
    <source>
        <dbReference type="Google" id="ProtNLM"/>
    </source>
</evidence>
<reference evidence="1" key="2">
    <citation type="submission" date="2023-03" db="EMBL/GenBank/DDBJ databases">
        <authorList>
            <person name="Zhang Z."/>
        </authorList>
    </citation>
    <scope>NUCLEOTIDE SEQUENCE</scope>
    <source>
        <strain evidence="1">DSA</strain>
    </source>
</reference>
<dbReference type="Gene3D" id="3.40.30.10">
    <property type="entry name" value="Glutaredoxin"/>
    <property type="match status" value="1"/>
</dbReference>
<keyword evidence="2" id="KW-1185">Reference proteome</keyword>
<protein>
    <recommendedName>
        <fullName evidence="3">Thioredoxin-like fold domain-containing protein</fullName>
    </recommendedName>
</protein>
<dbReference type="SUPFAM" id="SSF52833">
    <property type="entry name" value="Thioredoxin-like"/>
    <property type="match status" value="1"/>
</dbReference>
<dbReference type="RefSeq" id="WP_304542703.1">
    <property type="nucleotide sequence ID" value="NZ_JARPTC010000014.1"/>
</dbReference>
<accession>A0AAW7ZDW1</accession>
<name>A0AAW7ZDW1_9FIRM</name>
<evidence type="ECO:0000313" key="2">
    <source>
        <dbReference type="Proteomes" id="UP001172911"/>
    </source>
</evidence>
<evidence type="ECO:0000313" key="1">
    <source>
        <dbReference type="EMBL" id="MDO7787557.1"/>
    </source>
</evidence>
<reference evidence="1" key="1">
    <citation type="journal article" date="2023" name="J. Hazard. Mater.">
        <title>Anaerobic biodegradation of pyrene and benzo[a]pyrene by a new sulfate-reducing Desulforamulus aquiferis strain DSA.</title>
        <authorList>
            <person name="Zhang Z."/>
            <person name="Sun J."/>
            <person name="Gong X."/>
            <person name="Wang C."/>
            <person name="Wang H."/>
        </authorList>
    </citation>
    <scope>NUCLEOTIDE SEQUENCE</scope>
    <source>
        <strain evidence="1">DSA</strain>
    </source>
</reference>
<comment type="caution">
    <text evidence="1">The sequence shown here is derived from an EMBL/GenBank/DDBJ whole genome shotgun (WGS) entry which is preliminary data.</text>
</comment>
<dbReference type="EMBL" id="JARPTC010000014">
    <property type="protein sequence ID" value="MDO7787557.1"/>
    <property type="molecule type" value="Genomic_DNA"/>
</dbReference>
<organism evidence="1 2">
    <name type="scientific">Desulforamulus aquiferis</name>
    <dbReference type="NCBI Taxonomy" id="1397668"/>
    <lineage>
        <taxon>Bacteria</taxon>
        <taxon>Bacillati</taxon>
        <taxon>Bacillota</taxon>
        <taxon>Clostridia</taxon>
        <taxon>Eubacteriales</taxon>
        <taxon>Peptococcaceae</taxon>
        <taxon>Desulforamulus</taxon>
    </lineage>
</organism>
<proteinExistence type="predicted"/>
<dbReference type="Proteomes" id="UP001172911">
    <property type="component" value="Unassembled WGS sequence"/>
</dbReference>
<sequence length="80" mass="9348">MQQLEKKYRDQVNFAWIDTSLYSETEYDQLKKISQDMKVQIPPALVLLDGEGNVLHRWLGELNSQEVSKAIEQVISKRLI</sequence>
<dbReference type="AlphaFoldDB" id="A0AAW7ZDW1"/>
<gene>
    <name evidence="1" type="ORF">P6N53_10025</name>
</gene>
<dbReference type="InterPro" id="IPR036249">
    <property type="entry name" value="Thioredoxin-like_sf"/>
</dbReference>